<evidence type="ECO:0000259" key="5">
    <source>
        <dbReference type="Pfam" id="PF00883"/>
    </source>
</evidence>
<protein>
    <recommendedName>
        <fullName evidence="5">Cytosol aminopeptidase domain-containing protein</fullName>
    </recommendedName>
</protein>
<keyword evidence="2" id="KW-0031">Aminopeptidase</keyword>
<dbReference type="AlphaFoldDB" id="A0A9R1W9K7"/>
<sequence length="160" mass="17079">MVSSLIFNIPLTLNVGQVASNICLATESKLATASPITKGVLAEEVEKIDATYSDVLTTNILDIEQCKELKMGSYLGVAASANPPKFIHLCYKPPSGSIKTKLTLLENVYLIFSSKCDISLLFFCLHGGYNIKRGPGCLIELMKFDMGGSAAILCAAKALG</sequence>
<keyword evidence="3" id="KW-0645">Protease</keyword>
<proteinExistence type="inferred from homology"/>
<keyword evidence="7" id="KW-1185">Reference proteome</keyword>
<reference evidence="6 7" key="1">
    <citation type="journal article" date="2017" name="Nat. Commun.">
        <title>Genome assembly with in vitro proximity ligation data and whole-genome triplication in lettuce.</title>
        <authorList>
            <person name="Reyes-Chin-Wo S."/>
            <person name="Wang Z."/>
            <person name="Yang X."/>
            <person name="Kozik A."/>
            <person name="Arikit S."/>
            <person name="Song C."/>
            <person name="Xia L."/>
            <person name="Froenicke L."/>
            <person name="Lavelle D.O."/>
            <person name="Truco M.J."/>
            <person name="Xia R."/>
            <person name="Zhu S."/>
            <person name="Xu C."/>
            <person name="Xu H."/>
            <person name="Xu X."/>
            <person name="Cox K."/>
            <person name="Korf I."/>
            <person name="Meyers B.C."/>
            <person name="Michelmore R.W."/>
        </authorList>
    </citation>
    <scope>NUCLEOTIDE SEQUENCE [LARGE SCALE GENOMIC DNA]</scope>
    <source>
        <strain evidence="7">cv. Salinas</strain>
        <tissue evidence="6">Seedlings</tissue>
    </source>
</reference>
<evidence type="ECO:0000256" key="4">
    <source>
        <dbReference type="ARBA" id="ARBA00022801"/>
    </source>
</evidence>
<dbReference type="Pfam" id="PF00883">
    <property type="entry name" value="Peptidase_M17"/>
    <property type="match status" value="1"/>
</dbReference>
<dbReference type="InterPro" id="IPR000819">
    <property type="entry name" value="Peptidase_M17_C"/>
</dbReference>
<organism evidence="6 7">
    <name type="scientific">Lactuca sativa</name>
    <name type="common">Garden lettuce</name>
    <dbReference type="NCBI Taxonomy" id="4236"/>
    <lineage>
        <taxon>Eukaryota</taxon>
        <taxon>Viridiplantae</taxon>
        <taxon>Streptophyta</taxon>
        <taxon>Embryophyta</taxon>
        <taxon>Tracheophyta</taxon>
        <taxon>Spermatophyta</taxon>
        <taxon>Magnoliopsida</taxon>
        <taxon>eudicotyledons</taxon>
        <taxon>Gunneridae</taxon>
        <taxon>Pentapetalae</taxon>
        <taxon>asterids</taxon>
        <taxon>campanulids</taxon>
        <taxon>Asterales</taxon>
        <taxon>Asteraceae</taxon>
        <taxon>Cichorioideae</taxon>
        <taxon>Cichorieae</taxon>
        <taxon>Lactucinae</taxon>
        <taxon>Lactuca</taxon>
    </lineage>
</organism>
<dbReference type="PANTHER" id="PTHR11963:SF23">
    <property type="entry name" value="CYTOSOL AMINOPEPTIDASE"/>
    <property type="match status" value="1"/>
</dbReference>
<dbReference type="GO" id="GO:0006508">
    <property type="term" value="P:proteolysis"/>
    <property type="evidence" value="ECO:0007669"/>
    <property type="project" value="UniProtKB-KW"/>
</dbReference>
<keyword evidence="4" id="KW-0378">Hydrolase</keyword>
<dbReference type="GO" id="GO:0070006">
    <property type="term" value="F:metalloaminopeptidase activity"/>
    <property type="evidence" value="ECO:0007669"/>
    <property type="project" value="InterPro"/>
</dbReference>
<feature type="domain" description="Cytosol aminopeptidase" evidence="5">
    <location>
        <begin position="35"/>
        <end position="97"/>
    </location>
</feature>
<dbReference type="Proteomes" id="UP000235145">
    <property type="component" value="Unassembled WGS sequence"/>
</dbReference>
<gene>
    <name evidence="6" type="ORF">LSAT_V11C200061450</name>
</gene>
<accession>A0A9R1W9K7</accession>
<dbReference type="Gene3D" id="3.40.630.10">
    <property type="entry name" value="Zn peptidases"/>
    <property type="match status" value="1"/>
</dbReference>
<evidence type="ECO:0000313" key="7">
    <source>
        <dbReference type="Proteomes" id="UP000235145"/>
    </source>
</evidence>
<evidence type="ECO:0000256" key="1">
    <source>
        <dbReference type="ARBA" id="ARBA00009528"/>
    </source>
</evidence>
<evidence type="ECO:0000256" key="2">
    <source>
        <dbReference type="ARBA" id="ARBA00022438"/>
    </source>
</evidence>
<dbReference type="GO" id="GO:0005737">
    <property type="term" value="C:cytoplasm"/>
    <property type="evidence" value="ECO:0007669"/>
    <property type="project" value="InterPro"/>
</dbReference>
<dbReference type="PANTHER" id="PTHR11963">
    <property type="entry name" value="LEUCINE AMINOPEPTIDASE-RELATED"/>
    <property type="match status" value="1"/>
</dbReference>
<dbReference type="SUPFAM" id="SSF53187">
    <property type="entry name" value="Zn-dependent exopeptidases"/>
    <property type="match status" value="1"/>
</dbReference>
<dbReference type="GO" id="GO:0030145">
    <property type="term" value="F:manganese ion binding"/>
    <property type="evidence" value="ECO:0007669"/>
    <property type="project" value="InterPro"/>
</dbReference>
<comment type="caution">
    <text evidence="6">The sequence shown here is derived from an EMBL/GenBank/DDBJ whole genome shotgun (WGS) entry which is preliminary data.</text>
</comment>
<evidence type="ECO:0000313" key="6">
    <source>
        <dbReference type="EMBL" id="KAJ0222532.1"/>
    </source>
</evidence>
<comment type="similarity">
    <text evidence="1">Belongs to the peptidase M17 family.</text>
</comment>
<dbReference type="InterPro" id="IPR011356">
    <property type="entry name" value="Leucine_aapep/pepB"/>
</dbReference>
<evidence type="ECO:0000256" key="3">
    <source>
        <dbReference type="ARBA" id="ARBA00022670"/>
    </source>
</evidence>
<dbReference type="EMBL" id="NBSK02000002">
    <property type="protein sequence ID" value="KAJ0222532.1"/>
    <property type="molecule type" value="Genomic_DNA"/>
</dbReference>
<name>A0A9R1W9K7_LACSA</name>